<protein>
    <submittedName>
        <fullName evidence="1">Uncharacterized protein</fullName>
    </submittedName>
</protein>
<organism evidence="1 2">
    <name type="scientific">Georgenia halotolerans</name>
    <dbReference type="NCBI Taxonomy" id="3028317"/>
    <lineage>
        <taxon>Bacteria</taxon>
        <taxon>Bacillati</taxon>
        <taxon>Actinomycetota</taxon>
        <taxon>Actinomycetes</taxon>
        <taxon>Micrococcales</taxon>
        <taxon>Bogoriellaceae</taxon>
        <taxon>Georgenia</taxon>
    </lineage>
</organism>
<name>A0ABT5TX85_9MICO</name>
<sequence>MPTSIDDLVAAVRELDPQGRSKRWTSLSYCVLDAVWSINADYSSVVDPLVRRIASELGDDAPVAPVDQMPSEDPAPLTALVATYPDESALLAVANRQRTSTTNGVTKAEAALSYARILIDHDVTTLADAEALTPGGDQFEAVDSALRTVPGEGSHGIRRGYFWMLVGDDNGVKPDRMVLRWLKRHGFEGGASDALSVIRTVAARLS</sequence>
<gene>
    <name evidence="1" type="ORF">PU560_09395</name>
</gene>
<dbReference type="Proteomes" id="UP001165561">
    <property type="component" value="Unassembled WGS sequence"/>
</dbReference>
<proteinExistence type="predicted"/>
<comment type="caution">
    <text evidence="1">The sequence shown here is derived from an EMBL/GenBank/DDBJ whole genome shotgun (WGS) entry which is preliminary data.</text>
</comment>
<reference evidence="1" key="1">
    <citation type="submission" date="2023-02" db="EMBL/GenBank/DDBJ databases">
        <title>Georgenia sp.10Sc9-8, isolated from a soil sample collected from the Taklamakan desert.</title>
        <authorList>
            <person name="Liu S."/>
        </authorList>
    </citation>
    <scope>NUCLEOTIDE SEQUENCE</scope>
    <source>
        <strain evidence="1">10Sc9-8</strain>
    </source>
</reference>
<evidence type="ECO:0000313" key="1">
    <source>
        <dbReference type="EMBL" id="MDD9206677.1"/>
    </source>
</evidence>
<dbReference type="EMBL" id="JARACI010000949">
    <property type="protein sequence ID" value="MDD9206677.1"/>
    <property type="molecule type" value="Genomic_DNA"/>
</dbReference>
<evidence type="ECO:0000313" key="2">
    <source>
        <dbReference type="Proteomes" id="UP001165561"/>
    </source>
</evidence>
<feature type="non-terminal residue" evidence="1">
    <location>
        <position position="206"/>
    </location>
</feature>
<accession>A0ABT5TX85</accession>
<keyword evidence="2" id="KW-1185">Reference proteome</keyword>